<dbReference type="Gene3D" id="2.40.30.10">
    <property type="entry name" value="Translation factors"/>
    <property type="match status" value="1"/>
</dbReference>
<protein>
    <submittedName>
        <fullName evidence="3">FAD-dependent oxidoreductase</fullName>
    </submittedName>
</protein>
<comment type="caution">
    <text evidence="3">The sequence shown here is derived from an EMBL/GenBank/DDBJ whole genome shotgun (WGS) entry which is preliminary data.</text>
</comment>
<evidence type="ECO:0000313" key="5">
    <source>
        <dbReference type="Proteomes" id="UP001209746"/>
    </source>
</evidence>
<dbReference type="InterPro" id="IPR017927">
    <property type="entry name" value="FAD-bd_FR_type"/>
</dbReference>
<evidence type="ECO:0000259" key="1">
    <source>
        <dbReference type="PROSITE" id="PS51384"/>
    </source>
</evidence>
<sequence>MDRTSLTVASVESVGPDSIAVAFETPPAFSARPGQFVKLTLDTDDGEQSRFYTISSPDVEETFEITVGIDPDGAVAPLLAELVPGDAVPVAGPFGDAYYEGETAALVLAGGPGVGPAVGIGERAVASGHGAAIVYRDDAPIHRARLDELSEAGAFVRIVEDDADLTEYVAAALDAVDGDVQVFVYGFADFLDVAMDALEAAGGDTDDAKIENFG</sequence>
<feature type="domain" description="FAD-binding FR-type" evidence="1">
    <location>
        <begin position="1"/>
        <end position="100"/>
    </location>
</feature>
<dbReference type="EMBL" id="JAOPKC010000019">
    <property type="protein sequence ID" value="MCU4719050.1"/>
    <property type="molecule type" value="Genomic_DNA"/>
</dbReference>
<proteinExistence type="predicted"/>
<dbReference type="AlphaFoldDB" id="A0AAE3LIK6"/>
<dbReference type="InterPro" id="IPR050415">
    <property type="entry name" value="MRET"/>
</dbReference>
<dbReference type="SUPFAM" id="SSF52343">
    <property type="entry name" value="Ferredoxin reductase-like, C-terminal NADP-linked domain"/>
    <property type="match status" value="1"/>
</dbReference>
<evidence type="ECO:0000313" key="2">
    <source>
        <dbReference type="EMBL" id="MCU4719050.1"/>
    </source>
</evidence>
<dbReference type="Proteomes" id="UP001208186">
    <property type="component" value="Unassembled WGS sequence"/>
</dbReference>
<keyword evidence="4" id="KW-1185">Reference proteome</keyword>
<dbReference type="CDD" id="cd00322">
    <property type="entry name" value="FNR_like"/>
    <property type="match status" value="1"/>
</dbReference>
<dbReference type="PANTHER" id="PTHR47354:SF5">
    <property type="entry name" value="PROTEIN RFBI"/>
    <property type="match status" value="1"/>
</dbReference>
<name>A0AAE3LIK6_9EURY</name>
<accession>A0AAE3LIK6</accession>
<dbReference type="Proteomes" id="UP001209746">
    <property type="component" value="Unassembled WGS sequence"/>
</dbReference>
<dbReference type="InterPro" id="IPR039261">
    <property type="entry name" value="FNR_nucleotide-bd"/>
</dbReference>
<organism evidence="3 5">
    <name type="scientific">Halapricum hydrolyticum</name>
    <dbReference type="NCBI Taxonomy" id="2979991"/>
    <lineage>
        <taxon>Archaea</taxon>
        <taxon>Methanobacteriati</taxon>
        <taxon>Methanobacteriota</taxon>
        <taxon>Stenosarchaea group</taxon>
        <taxon>Halobacteria</taxon>
        <taxon>Halobacteriales</taxon>
        <taxon>Haloarculaceae</taxon>
        <taxon>Halapricum</taxon>
    </lineage>
</organism>
<dbReference type="InterPro" id="IPR017938">
    <property type="entry name" value="Riboflavin_synthase-like_b-brl"/>
</dbReference>
<dbReference type="SUPFAM" id="SSF63380">
    <property type="entry name" value="Riboflavin synthase domain-like"/>
    <property type="match status" value="1"/>
</dbReference>
<dbReference type="GO" id="GO:0016491">
    <property type="term" value="F:oxidoreductase activity"/>
    <property type="evidence" value="ECO:0007669"/>
    <property type="project" value="InterPro"/>
</dbReference>
<reference evidence="3" key="1">
    <citation type="submission" date="2023-02" db="EMBL/GenBank/DDBJ databases">
        <title>Enrichment on poylsaccharides allowed isolation of novel metabolic and taxonomic groups of Haloarchaea.</title>
        <authorList>
            <person name="Sorokin D.Y."/>
            <person name="Elcheninov A.G."/>
            <person name="Khizhniak T.V."/>
            <person name="Kolganova T.V."/>
            <person name="Kublanov I.V."/>
        </authorList>
    </citation>
    <scope>NUCLEOTIDE SEQUENCE</scope>
    <source>
        <strain evidence="2 4">HArc-curdl5-1</strain>
        <strain evidence="3">HArc-curdl7</strain>
    </source>
</reference>
<evidence type="ECO:0000313" key="4">
    <source>
        <dbReference type="Proteomes" id="UP001208186"/>
    </source>
</evidence>
<dbReference type="EMBL" id="JAOPKD010000018">
    <property type="protein sequence ID" value="MCU4728039.1"/>
    <property type="molecule type" value="Genomic_DNA"/>
</dbReference>
<dbReference type="Pfam" id="PF00970">
    <property type="entry name" value="FAD_binding_6"/>
    <property type="match status" value="1"/>
</dbReference>
<dbReference type="InterPro" id="IPR008333">
    <property type="entry name" value="Cbr1-like_FAD-bd_dom"/>
</dbReference>
<gene>
    <name evidence="3" type="ORF">OB914_13860</name>
    <name evidence="2" type="ORF">OB916_13425</name>
</gene>
<dbReference type="PROSITE" id="PS51384">
    <property type="entry name" value="FAD_FR"/>
    <property type="match status" value="1"/>
</dbReference>
<evidence type="ECO:0000313" key="3">
    <source>
        <dbReference type="EMBL" id="MCU4728039.1"/>
    </source>
</evidence>
<dbReference type="PANTHER" id="PTHR47354">
    <property type="entry name" value="NADH OXIDOREDUCTASE HCR"/>
    <property type="match status" value="1"/>
</dbReference>
<dbReference type="RefSeq" id="WP_315909802.1">
    <property type="nucleotide sequence ID" value="NZ_JAOPKC010000019.1"/>
</dbReference>